<dbReference type="GO" id="GO:0008270">
    <property type="term" value="F:zinc ion binding"/>
    <property type="evidence" value="ECO:0007669"/>
    <property type="project" value="UniProtKB-KW"/>
</dbReference>
<accession>A0A5J9V1H4</accession>
<evidence type="ECO:0000256" key="3">
    <source>
        <dbReference type="ARBA" id="ARBA00022833"/>
    </source>
</evidence>
<reference evidence="7 8" key="1">
    <citation type="journal article" date="2019" name="Sci. Rep.">
        <title>A high-quality genome of Eragrostis curvula grass provides insights into Poaceae evolution and supports new strategies to enhance forage quality.</title>
        <authorList>
            <person name="Carballo J."/>
            <person name="Santos B.A.C.M."/>
            <person name="Zappacosta D."/>
            <person name="Garbus I."/>
            <person name="Selva J.P."/>
            <person name="Gallo C.A."/>
            <person name="Diaz A."/>
            <person name="Albertini E."/>
            <person name="Caccamo M."/>
            <person name="Echenique V."/>
        </authorList>
    </citation>
    <scope>NUCLEOTIDE SEQUENCE [LARGE SCALE GENOMIC DNA]</scope>
    <source>
        <strain evidence="8">cv. Victoria</strain>
        <tissue evidence="7">Leaf</tissue>
    </source>
</reference>
<protein>
    <recommendedName>
        <fullName evidence="6">BED-type domain-containing protein</fullName>
    </recommendedName>
</protein>
<comment type="caution">
    <text evidence="7">The sequence shown here is derived from an EMBL/GenBank/DDBJ whole genome shotgun (WGS) entry which is preliminary data.</text>
</comment>
<evidence type="ECO:0000256" key="5">
    <source>
        <dbReference type="SAM" id="MobiDB-lite"/>
    </source>
</evidence>
<proteinExistence type="predicted"/>
<feature type="compositionally biased region" description="Basic residues" evidence="5">
    <location>
        <begin position="177"/>
        <end position="188"/>
    </location>
</feature>
<keyword evidence="8" id="KW-1185">Reference proteome</keyword>
<evidence type="ECO:0000313" key="8">
    <source>
        <dbReference type="Proteomes" id="UP000324897"/>
    </source>
</evidence>
<keyword evidence="3" id="KW-0862">Zinc</keyword>
<dbReference type="OrthoDB" id="688317at2759"/>
<dbReference type="AlphaFoldDB" id="A0A5J9V1H4"/>
<feature type="region of interest" description="Disordered" evidence="5">
    <location>
        <begin position="111"/>
        <end position="188"/>
    </location>
</feature>
<evidence type="ECO:0000256" key="4">
    <source>
        <dbReference type="PROSITE-ProRule" id="PRU00027"/>
    </source>
</evidence>
<dbReference type="PANTHER" id="PTHR46951:SF2">
    <property type="entry name" value="BED-TYPE DOMAIN-CONTAINING PROTEIN"/>
    <property type="match status" value="1"/>
</dbReference>
<dbReference type="PANTHER" id="PTHR46951">
    <property type="entry name" value="BED-TYPE DOMAIN-CONTAINING PROTEIN"/>
    <property type="match status" value="1"/>
</dbReference>
<keyword evidence="1" id="KW-0479">Metal-binding</keyword>
<dbReference type="Proteomes" id="UP000324897">
    <property type="component" value="Chromosome 1"/>
</dbReference>
<dbReference type="InterPro" id="IPR003656">
    <property type="entry name" value="Znf_BED"/>
</dbReference>
<feature type="non-terminal residue" evidence="7">
    <location>
        <position position="1"/>
    </location>
</feature>
<organism evidence="7 8">
    <name type="scientific">Eragrostis curvula</name>
    <name type="common">weeping love grass</name>
    <dbReference type="NCBI Taxonomy" id="38414"/>
    <lineage>
        <taxon>Eukaryota</taxon>
        <taxon>Viridiplantae</taxon>
        <taxon>Streptophyta</taxon>
        <taxon>Embryophyta</taxon>
        <taxon>Tracheophyta</taxon>
        <taxon>Spermatophyta</taxon>
        <taxon>Magnoliopsida</taxon>
        <taxon>Liliopsida</taxon>
        <taxon>Poales</taxon>
        <taxon>Poaceae</taxon>
        <taxon>PACMAD clade</taxon>
        <taxon>Chloridoideae</taxon>
        <taxon>Eragrostideae</taxon>
        <taxon>Eragrostidinae</taxon>
        <taxon>Eragrostis</taxon>
    </lineage>
</organism>
<dbReference type="Gramene" id="TVU29338">
    <property type="protein sequence ID" value="TVU29338"/>
    <property type="gene ID" value="EJB05_20901"/>
</dbReference>
<sequence>MGDRNESGSVWEHGEKYEAGFRCKYCHGSKKGGGATRFKQHLASRGNDVVHCTFVPKDVRDYYRRELDRTKAKATNRMKEKLRLEEIAMEGNVSGDEDEDDVELNATYHEHETRVRGQGGQYEHGGGSSQGGGAKKSGGLMAMLKRTTSRKGGAGGSSELTYQPRIDTLLPPEKKSTARRAIGKAWAK</sequence>
<dbReference type="GO" id="GO:0003677">
    <property type="term" value="F:DNA binding"/>
    <property type="evidence" value="ECO:0007669"/>
    <property type="project" value="InterPro"/>
</dbReference>
<keyword evidence="2 4" id="KW-0863">Zinc-finger</keyword>
<name>A0A5J9V1H4_9POAL</name>
<evidence type="ECO:0000259" key="6">
    <source>
        <dbReference type="PROSITE" id="PS50808"/>
    </source>
</evidence>
<dbReference type="PROSITE" id="PS50808">
    <property type="entry name" value="ZF_BED"/>
    <property type="match status" value="1"/>
</dbReference>
<feature type="compositionally biased region" description="Gly residues" evidence="5">
    <location>
        <begin position="117"/>
        <end position="136"/>
    </location>
</feature>
<dbReference type="EMBL" id="RWGY01000011">
    <property type="protein sequence ID" value="TVU29338.1"/>
    <property type="molecule type" value="Genomic_DNA"/>
</dbReference>
<evidence type="ECO:0000256" key="2">
    <source>
        <dbReference type="ARBA" id="ARBA00022771"/>
    </source>
</evidence>
<evidence type="ECO:0000313" key="7">
    <source>
        <dbReference type="EMBL" id="TVU29338.1"/>
    </source>
</evidence>
<gene>
    <name evidence="7" type="ORF">EJB05_20901</name>
</gene>
<evidence type="ECO:0000256" key="1">
    <source>
        <dbReference type="ARBA" id="ARBA00022723"/>
    </source>
</evidence>
<feature type="domain" description="BED-type" evidence="6">
    <location>
        <begin position="5"/>
        <end position="59"/>
    </location>
</feature>